<comment type="caution">
    <text evidence="2">The sequence shown here is derived from an EMBL/GenBank/DDBJ whole genome shotgun (WGS) entry which is preliminary data.</text>
</comment>
<organism evidence="2 3">
    <name type="scientific">SAR86 cluster bacterium</name>
    <dbReference type="NCBI Taxonomy" id="2030880"/>
    <lineage>
        <taxon>Bacteria</taxon>
        <taxon>Pseudomonadati</taxon>
        <taxon>Pseudomonadota</taxon>
        <taxon>Gammaproteobacteria</taxon>
        <taxon>SAR86 cluster</taxon>
    </lineage>
</organism>
<dbReference type="PANTHER" id="PTHR22572">
    <property type="entry name" value="SUGAR-1-PHOSPHATE GUANYL TRANSFERASE"/>
    <property type="match status" value="1"/>
</dbReference>
<dbReference type="Pfam" id="PF00483">
    <property type="entry name" value="NTP_transferase"/>
    <property type="match status" value="1"/>
</dbReference>
<dbReference type="InterPro" id="IPR050486">
    <property type="entry name" value="Mannose-1P_guanyltransferase"/>
</dbReference>
<evidence type="ECO:0000259" key="1">
    <source>
        <dbReference type="Pfam" id="PF00483"/>
    </source>
</evidence>
<gene>
    <name evidence="2" type="ORF">ISQ64_04650</name>
</gene>
<dbReference type="EMBL" id="JADHQD010000040">
    <property type="protein sequence ID" value="MBL6818674.1"/>
    <property type="molecule type" value="Genomic_DNA"/>
</dbReference>
<sequence>MKAMILAAGYGKRMMPLTENLPKPLLKIGNETLIERNINALLEEGFNEIIINVSYLGSMIKDHVLEMFPNINIYFSDEKIPLGTGGGVLNVIERLGVEPFLLINADIFHQIKLKDIKKNVEIAHLVGVKNPDHNIGGDFCLDSDLVTISNNLANEYTWSGVSVINPIIFDGLTIEDAPFDIWKSILVGYIEKNMVTGQISNSMWIDTGTIDRLELANKIYKDEN</sequence>
<dbReference type="CDD" id="cd06422">
    <property type="entry name" value="NTP_transferase_like_1"/>
    <property type="match status" value="1"/>
</dbReference>
<dbReference type="InterPro" id="IPR005835">
    <property type="entry name" value="NTP_transferase_dom"/>
</dbReference>
<protein>
    <submittedName>
        <fullName evidence="2">Nucleotidyltransferase family protein</fullName>
    </submittedName>
</protein>
<dbReference type="AlphaFoldDB" id="A0A937IDP9"/>
<accession>A0A937IDP9</accession>
<dbReference type="InterPro" id="IPR029044">
    <property type="entry name" value="Nucleotide-diphossugar_trans"/>
</dbReference>
<feature type="domain" description="Nucleotidyl transferase" evidence="1">
    <location>
        <begin position="2"/>
        <end position="119"/>
    </location>
</feature>
<dbReference type="Proteomes" id="UP000711391">
    <property type="component" value="Unassembled WGS sequence"/>
</dbReference>
<proteinExistence type="predicted"/>
<dbReference type="SUPFAM" id="SSF53448">
    <property type="entry name" value="Nucleotide-diphospho-sugar transferases"/>
    <property type="match status" value="1"/>
</dbReference>
<reference evidence="2" key="1">
    <citation type="submission" date="2020-10" db="EMBL/GenBank/DDBJ databases">
        <title>Microbiome of the Black Sea water column analyzed by genome centric metagenomics.</title>
        <authorList>
            <person name="Cabello-Yeves P.J."/>
            <person name="Callieri C."/>
            <person name="Picazo A."/>
            <person name="Mehrshad M."/>
            <person name="Haro-Moreno J.M."/>
            <person name="Roda-Garcia J."/>
            <person name="Dzembekova N."/>
            <person name="Slabakova V."/>
            <person name="Slabakova N."/>
            <person name="Moncheva S."/>
            <person name="Rodriguez-Valera F."/>
        </authorList>
    </citation>
    <scope>NUCLEOTIDE SEQUENCE</scope>
    <source>
        <strain evidence="2">BS307-5m-G50</strain>
    </source>
</reference>
<evidence type="ECO:0000313" key="3">
    <source>
        <dbReference type="Proteomes" id="UP000711391"/>
    </source>
</evidence>
<dbReference type="Gene3D" id="3.90.550.10">
    <property type="entry name" value="Spore Coat Polysaccharide Biosynthesis Protein SpsA, Chain A"/>
    <property type="match status" value="1"/>
</dbReference>
<evidence type="ECO:0000313" key="2">
    <source>
        <dbReference type="EMBL" id="MBL6818674.1"/>
    </source>
</evidence>
<name>A0A937IDP9_9GAMM</name>